<accession>A0AC34G4X1</accession>
<evidence type="ECO:0000313" key="2">
    <source>
        <dbReference type="WBParaSite" id="ES5_v2.g24313.t1"/>
    </source>
</evidence>
<sequence length="325" mass="36581">MDPNSRYMCKGQLGDFAACTCIEATSEIACINAQFVDADVFLHINGFYKSINKITFHGNNFQDLPNRPLFGDVEHRNLHVLNISANYIVNLNSNALQGMPNIRVLDLSNNEIVLRPQDVNFLSHTPLITHLYFRRAFTSTVNRTRQFDLMMQLFSNGKLNNLQFLDLSYNYLTSVPYSLVCPFPSLNTLDLRQNMLKTLSMNTTCLSGMNTIDLSQNSFHELDQNFRENFANLLPNNMLVMRNSFHCDCHSSPYIQWIRSTGALRGKNLLTCGKASPETYRGARLVEVPLLQLDCSVSLNAAAATILNSIFVATTVVASIFATKI</sequence>
<proteinExistence type="predicted"/>
<organism evidence="1 2">
    <name type="scientific">Panagrolaimus sp. ES5</name>
    <dbReference type="NCBI Taxonomy" id="591445"/>
    <lineage>
        <taxon>Eukaryota</taxon>
        <taxon>Metazoa</taxon>
        <taxon>Ecdysozoa</taxon>
        <taxon>Nematoda</taxon>
        <taxon>Chromadorea</taxon>
        <taxon>Rhabditida</taxon>
        <taxon>Tylenchina</taxon>
        <taxon>Panagrolaimomorpha</taxon>
        <taxon>Panagrolaimoidea</taxon>
        <taxon>Panagrolaimidae</taxon>
        <taxon>Panagrolaimus</taxon>
    </lineage>
</organism>
<name>A0AC34G4X1_9BILA</name>
<dbReference type="Proteomes" id="UP000887579">
    <property type="component" value="Unplaced"/>
</dbReference>
<dbReference type="WBParaSite" id="ES5_v2.g24313.t1">
    <property type="protein sequence ID" value="ES5_v2.g24313.t1"/>
    <property type="gene ID" value="ES5_v2.g24313"/>
</dbReference>
<reference evidence="2" key="1">
    <citation type="submission" date="2022-11" db="UniProtKB">
        <authorList>
            <consortium name="WormBaseParasite"/>
        </authorList>
    </citation>
    <scope>IDENTIFICATION</scope>
</reference>
<evidence type="ECO:0000313" key="1">
    <source>
        <dbReference type="Proteomes" id="UP000887579"/>
    </source>
</evidence>
<protein>
    <submittedName>
        <fullName evidence="2">LRRCT domain-containing protein</fullName>
    </submittedName>
</protein>